<keyword evidence="1" id="KW-0732">Signal</keyword>
<accession>A0A1L3J0X8</accession>
<proteinExistence type="predicted"/>
<evidence type="ECO:0000256" key="1">
    <source>
        <dbReference type="SAM" id="SignalP"/>
    </source>
</evidence>
<dbReference type="InterPro" id="IPR009392">
    <property type="entry name" value="ACP53EA"/>
</dbReference>
<protein>
    <submittedName>
        <fullName evidence="2">Accessory gland protein 1</fullName>
    </submittedName>
</protein>
<dbReference type="EMBL" id="KY087430">
    <property type="protein sequence ID" value="APG58791.1"/>
    <property type="molecule type" value="Genomic_DNA"/>
</dbReference>
<dbReference type="AlphaFoldDB" id="A0A1L3J0X8"/>
<sequence length="119" mass="12734">MQIVKTILVLSCLLLLGHNANGLKINEILECVQVAADSGSSLAGLAIPELKNTAACLNFVPNDTTNLGPQQLLDLIYDFAQRLFGKQKCVLASIGRIHAAVLPALQKLLDKNCLPGKSR</sequence>
<dbReference type="Pfam" id="PF06313">
    <property type="entry name" value="ACP53EA"/>
    <property type="match status" value="1"/>
</dbReference>
<reference evidence="2" key="1">
    <citation type="journal article" date="2016" name="J. Evol. Biol.">
        <title>Genetic differentiation and adaptive evolution at reproductive loci in incipient Drosophila species.</title>
        <authorList>
            <person name="Almeida F.C."/>
            <person name="DeSalle R."/>
        </authorList>
    </citation>
    <scope>NUCLEOTIDE SEQUENCE</scope>
</reference>
<feature type="signal peptide" evidence="1">
    <location>
        <begin position="1"/>
        <end position="22"/>
    </location>
</feature>
<evidence type="ECO:0000313" key="2">
    <source>
        <dbReference type="EMBL" id="APG58791.1"/>
    </source>
</evidence>
<organism evidence="2">
    <name type="scientific">Drosophila parisiena</name>
    <dbReference type="NCBI Taxonomy" id="214822"/>
    <lineage>
        <taxon>Eukaryota</taxon>
        <taxon>Metazoa</taxon>
        <taxon>Ecdysozoa</taxon>
        <taxon>Arthropoda</taxon>
        <taxon>Hexapoda</taxon>
        <taxon>Insecta</taxon>
        <taxon>Pterygota</taxon>
        <taxon>Neoptera</taxon>
        <taxon>Endopterygota</taxon>
        <taxon>Diptera</taxon>
        <taxon>Brachycera</taxon>
        <taxon>Muscomorpha</taxon>
        <taxon>Ephydroidea</taxon>
        <taxon>Drosophilidae</taxon>
        <taxon>Drosophila</taxon>
        <taxon>mayaguana subcluster</taxon>
    </lineage>
</organism>
<feature type="chain" id="PRO_5012814878" evidence="1">
    <location>
        <begin position="23"/>
        <end position="119"/>
    </location>
</feature>
<gene>
    <name evidence="2" type="primary">Acp1</name>
</gene>
<name>A0A1L3J0X8_9MUSC</name>